<feature type="chain" id="PRO_5045358722" description="AB hydrolase-1 domain-containing protein" evidence="1">
    <location>
        <begin position="17"/>
        <end position="370"/>
    </location>
</feature>
<organism evidence="3 4">
    <name type="scientific">Marasmiellus scandens</name>
    <dbReference type="NCBI Taxonomy" id="2682957"/>
    <lineage>
        <taxon>Eukaryota</taxon>
        <taxon>Fungi</taxon>
        <taxon>Dikarya</taxon>
        <taxon>Basidiomycota</taxon>
        <taxon>Agaricomycotina</taxon>
        <taxon>Agaricomycetes</taxon>
        <taxon>Agaricomycetidae</taxon>
        <taxon>Agaricales</taxon>
        <taxon>Marasmiineae</taxon>
        <taxon>Omphalotaceae</taxon>
        <taxon>Marasmiellus</taxon>
    </lineage>
</organism>
<evidence type="ECO:0000256" key="1">
    <source>
        <dbReference type="SAM" id="SignalP"/>
    </source>
</evidence>
<dbReference type="InterPro" id="IPR029058">
    <property type="entry name" value="AB_hydrolase_fold"/>
</dbReference>
<dbReference type="SUPFAM" id="SSF53474">
    <property type="entry name" value="alpha/beta-Hydrolases"/>
    <property type="match status" value="1"/>
</dbReference>
<reference evidence="3 4" key="1">
    <citation type="submission" date="2024-01" db="EMBL/GenBank/DDBJ databases">
        <title>A draft genome for the cacao thread blight pathogen Marasmiellus scandens.</title>
        <authorList>
            <person name="Baruah I.K."/>
            <person name="Leung J."/>
            <person name="Bukari Y."/>
            <person name="Amoako-Attah I."/>
            <person name="Meinhardt L.W."/>
            <person name="Bailey B.A."/>
            <person name="Cohen S.P."/>
        </authorList>
    </citation>
    <scope>NUCLEOTIDE SEQUENCE [LARGE SCALE GENOMIC DNA]</scope>
    <source>
        <strain evidence="3 4">GH-19</strain>
    </source>
</reference>
<feature type="domain" description="AB hydrolase-1" evidence="2">
    <location>
        <begin position="63"/>
        <end position="340"/>
    </location>
</feature>
<dbReference type="Gene3D" id="3.40.50.1820">
    <property type="entry name" value="alpha/beta hydrolase"/>
    <property type="match status" value="1"/>
</dbReference>
<name>A0ABR1IZ51_9AGAR</name>
<protein>
    <recommendedName>
        <fullName evidence="2">AB hydrolase-1 domain-containing protein</fullName>
    </recommendedName>
</protein>
<accession>A0ABR1IZ51</accession>
<dbReference type="Proteomes" id="UP001498398">
    <property type="component" value="Unassembled WGS sequence"/>
</dbReference>
<evidence type="ECO:0000313" key="3">
    <source>
        <dbReference type="EMBL" id="KAK7445177.1"/>
    </source>
</evidence>
<dbReference type="EMBL" id="JBANRG010000048">
    <property type="protein sequence ID" value="KAK7445177.1"/>
    <property type="molecule type" value="Genomic_DNA"/>
</dbReference>
<dbReference type="InterPro" id="IPR000073">
    <property type="entry name" value="AB_hydrolase_1"/>
</dbReference>
<proteinExistence type="predicted"/>
<keyword evidence="4" id="KW-1185">Reference proteome</keyword>
<evidence type="ECO:0000259" key="2">
    <source>
        <dbReference type="Pfam" id="PF00561"/>
    </source>
</evidence>
<dbReference type="PANTHER" id="PTHR43329">
    <property type="entry name" value="EPOXIDE HYDROLASE"/>
    <property type="match status" value="1"/>
</dbReference>
<feature type="signal peptide" evidence="1">
    <location>
        <begin position="1"/>
        <end position="16"/>
    </location>
</feature>
<dbReference type="Pfam" id="PF00561">
    <property type="entry name" value="Abhydrolase_1"/>
    <property type="match status" value="1"/>
</dbReference>
<sequence length="370" mass="41867">MRNLLSITLCASLAAAEHVYSGFNPRAYEKRSATCKAVKRDEGNAIVDITLSYVDINPTAKQTLLMVHGWPSLWSSWAYQIEEFKDEYHLIVPDLRGFGDSGHPGDVKSSGTLFDIVGDLTCILQDAGVEKAVCVGHDWGSAVCYEAARSRPDVFEGVIGGVVPYIPSAGNYTPVAHLVPFLPKLTYQLFFDKKTPEAVKELNEDIRRSLRSTLRMKASPPPEDFLKDKDSFLDAWKDYEEIPPIPFLDKEEEDYFVENYEKSGFDNTLQFYTDENRYASWKFVNDQGNFTIPQPVLAILPLQDPVADWAIASKLLKSEDFLPNLTTEMLPGSHWVQLDHGDLFNSAMRKWLEQYFPALPATEEQKHDEL</sequence>
<evidence type="ECO:0000313" key="4">
    <source>
        <dbReference type="Proteomes" id="UP001498398"/>
    </source>
</evidence>
<gene>
    <name evidence="3" type="ORF">VKT23_015046</name>
</gene>
<comment type="caution">
    <text evidence="3">The sequence shown here is derived from an EMBL/GenBank/DDBJ whole genome shotgun (WGS) entry which is preliminary data.</text>
</comment>
<keyword evidence="1" id="KW-0732">Signal</keyword>